<dbReference type="InterPro" id="IPR014756">
    <property type="entry name" value="Ig_E-set"/>
</dbReference>
<dbReference type="SUPFAM" id="SSF56524">
    <property type="entry name" value="Oxidoreductase molybdopterin-binding domain"/>
    <property type="match status" value="1"/>
</dbReference>
<keyword evidence="1" id="KW-0812">Transmembrane</keyword>
<name>A0ABV9YS02_9PSEU</name>
<evidence type="ECO:0000313" key="4">
    <source>
        <dbReference type="Proteomes" id="UP001595947"/>
    </source>
</evidence>
<keyword evidence="1" id="KW-1133">Transmembrane helix</keyword>
<evidence type="ECO:0000259" key="2">
    <source>
        <dbReference type="Pfam" id="PF00174"/>
    </source>
</evidence>
<evidence type="ECO:0000256" key="1">
    <source>
        <dbReference type="SAM" id="Phobius"/>
    </source>
</evidence>
<evidence type="ECO:0000313" key="3">
    <source>
        <dbReference type="EMBL" id="MFC5065416.1"/>
    </source>
</evidence>
<dbReference type="EMBL" id="JBHSIV010000036">
    <property type="protein sequence ID" value="MFC5065416.1"/>
    <property type="molecule type" value="Genomic_DNA"/>
</dbReference>
<dbReference type="RefSeq" id="WP_378038746.1">
    <property type="nucleotide sequence ID" value="NZ_JBHSIV010000036.1"/>
</dbReference>
<dbReference type="SUPFAM" id="SSF81296">
    <property type="entry name" value="E set domains"/>
    <property type="match status" value="1"/>
</dbReference>
<keyword evidence="4" id="KW-1185">Reference proteome</keyword>
<sequence length="521" mass="53799">MATPTVSPPPASAPAPQAPRPRTALAAVLAVGSALGIGELVAALVSPASSPFLAVGQAAIRLTPEWLKETAIAWFGVYDKVALLVGMSVVILAITVVAGLASGRDERPGLVLVVAMGLLALVATVTSPTFGLLDLAAPTAAILVGIGVWPLLHGLALADGRAAAPGAPSPTHRRRFLTAAVLTALGAVAAGVAGRAVASSGTSPGSVALPPPATPPAPPPVGADFVADGTPTWLTPAADFYRIDTALSVPRLSTASWSLRIHGMVDREVTLSFDQLRSMRLIEAPVTLTCVSNEVGGTLISNGQWLGVPVRDVLALAGVRPGAEQIASTSSDGWNCNTPLGPLTDGRDAMLAIGLDGAPLPVEHGFPVRMVVPGLYGYVSACKWITDIEVTTFDGFTSYWEQRGWGRFGPVKTQSRIDVPRDAATVPAGRTVAAGVAWAQHTGIDAVEVSTDGGPWQRAELAAEPTVDSWRMWRLPLTLAPGSHRLQVRAVDRSGYVQTSQEALSIPDGATGWHTVLVTAV</sequence>
<dbReference type="InterPro" id="IPR036374">
    <property type="entry name" value="OxRdtase_Mopterin-bd_sf"/>
</dbReference>
<dbReference type="PANTHER" id="PTHR19372:SF7">
    <property type="entry name" value="SULFITE OXIDASE, MITOCHONDRIAL"/>
    <property type="match status" value="1"/>
</dbReference>
<gene>
    <name evidence="3" type="ORF">ACFPBZ_24580</name>
</gene>
<organism evidence="3 4">
    <name type="scientific">Actinomycetospora atypica</name>
    <dbReference type="NCBI Taxonomy" id="1290095"/>
    <lineage>
        <taxon>Bacteria</taxon>
        <taxon>Bacillati</taxon>
        <taxon>Actinomycetota</taxon>
        <taxon>Actinomycetes</taxon>
        <taxon>Pseudonocardiales</taxon>
        <taxon>Pseudonocardiaceae</taxon>
        <taxon>Actinomycetospora</taxon>
    </lineage>
</organism>
<dbReference type="Pfam" id="PF00174">
    <property type="entry name" value="Oxidored_molyb"/>
    <property type="match status" value="1"/>
</dbReference>
<dbReference type="Gene3D" id="3.90.420.10">
    <property type="entry name" value="Oxidoreductase, molybdopterin-binding domain"/>
    <property type="match status" value="1"/>
</dbReference>
<feature type="transmembrane region" description="Helical" evidence="1">
    <location>
        <begin position="81"/>
        <end position="102"/>
    </location>
</feature>
<feature type="domain" description="Oxidoreductase molybdopterin-binding" evidence="2">
    <location>
        <begin position="247"/>
        <end position="400"/>
    </location>
</feature>
<keyword evidence="1" id="KW-0472">Membrane</keyword>
<comment type="caution">
    <text evidence="3">The sequence shown here is derived from an EMBL/GenBank/DDBJ whole genome shotgun (WGS) entry which is preliminary data.</text>
</comment>
<reference evidence="4" key="1">
    <citation type="journal article" date="2019" name="Int. J. Syst. Evol. Microbiol.">
        <title>The Global Catalogue of Microorganisms (GCM) 10K type strain sequencing project: providing services to taxonomists for standard genome sequencing and annotation.</title>
        <authorList>
            <consortium name="The Broad Institute Genomics Platform"/>
            <consortium name="The Broad Institute Genome Sequencing Center for Infectious Disease"/>
            <person name="Wu L."/>
            <person name="Ma J."/>
        </authorList>
    </citation>
    <scope>NUCLEOTIDE SEQUENCE [LARGE SCALE GENOMIC DNA]</scope>
    <source>
        <strain evidence="4">CGMCC 4.7093</strain>
    </source>
</reference>
<feature type="transmembrane region" description="Helical" evidence="1">
    <location>
        <begin position="136"/>
        <end position="155"/>
    </location>
</feature>
<feature type="transmembrane region" description="Helical" evidence="1">
    <location>
        <begin position="24"/>
        <end position="45"/>
    </location>
</feature>
<dbReference type="Gene3D" id="2.60.40.650">
    <property type="match status" value="1"/>
</dbReference>
<proteinExistence type="predicted"/>
<dbReference type="PANTHER" id="PTHR19372">
    <property type="entry name" value="SULFITE REDUCTASE"/>
    <property type="match status" value="1"/>
</dbReference>
<dbReference type="Proteomes" id="UP001595947">
    <property type="component" value="Unassembled WGS sequence"/>
</dbReference>
<feature type="transmembrane region" description="Helical" evidence="1">
    <location>
        <begin position="109"/>
        <end position="130"/>
    </location>
</feature>
<dbReference type="InterPro" id="IPR000572">
    <property type="entry name" value="OxRdtase_Mopterin-bd_dom"/>
</dbReference>
<feature type="transmembrane region" description="Helical" evidence="1">
    <location>
        <begin position="176"/>
        <end position="198"/>
    </location>
</feature>
<accession>A0ABV9YS02</accession>
<protein>
    <submittedName>
        <fullName evidence="3">Molybdopterin-dependent oxidoreductase</fullName>
    </submittedName>
</protein>